<dbReference type="InterPro" id="IPR057733">
    <property type="entry name" value="UBE2O-like_SH3-B"/>
</dbReference>
<evidence type="ECO:0000256" key="2">
    <source>
        <dbReference type="ARBA" id="ARBA00022786"/>
    </source>
</evidence>
<dbReference type="Gene3D" id="3.10.110.10">
    <property type="entry name" value="Ubiquitin Conjugating Enzyme"/>
    <property type="match status" value="1"/>
</dbReference>
<dbReference type="SMART" id="SM00212">
    <property type="entry name" value="UBCc"/>
    <property type="match status" value="1"/>
</dbReference>
<dbReference type="PANTHER" id="PTHR46116:SF32">
    <property type="entry name" value="OS05G0153132 PROTEIN"/>
    <property type="match status" value="1"/>
</dbReference>
<evidence type="ECO:0000256" key="3">
    <source>
        <dbReference type="SAM" id="MobiDB-lite"/>
    </source>
</evidence>
<dbReference type="Pfam" id="PF23046">
    <property type="entry name" value="tSH3-B_UBE2O"/>
    <property type="match status" value="1"/>
</dbReference>
<name>A0A921QJD7_SORBI</name>
<keyword evidence="2" id="KW-0833">Ubl conjugation pathway</keyword>
<evidence type="ECO:0000259" key="4">
    <source>
        <dbReference type="PROSITE" id="PS50127"/>
    </source>
</evidence>
<feature type="region of interest" description="Disordered" evidence="3">
    <location>
        <begin position="445"/>
        <end position="482"/>
    </location>
</feature>
<dbReference type="InterPro" id="IPR000608">
    <property type="entry name" value="UBC"/>
</dbReference>
<comment type="caution">
    <text evidence="5">The sequence shown here is derived from an EMBL/GenBank/DDBJ whole genome shotgun (WGS) entry which is preliminary data.</text>
</comment>
<dbReference type="InterPro" id="IPR057735">
    <property type="entry name" value="UBE2O-like_tSH3-B"/>
</dbReference>
<evidence type="ECO:0000313" key="5">
    <source>
        <dbReference type="EMBL" id="KAG0521887.1"/>
    </source>
</evidence>
<dbReference type="InterPro" id="IPR016135">
    <property type="entry name" value="UBQ-conjugating_enzyme/RWD"/>
</dbReference>
<evidence type="ECO:0000313" key="6">
    <source>
        <dbReference type="Proteomes" id="UP000807115"/>
    </source>
</evidence>
<sequence length="863" mass="94580">MEPGMVVASSADIGGQLGIVMCTATELDLARLPSPADGNGNDDENATAPVVVARAVSPAEVRRVGGEFCVGDYVVSTTAAGEDEEAGVCLGCVVEVCLDVDVVFDDGAKCRVTWGHTGELWTTARTVNKDGSRNKDLYPGQRVGGPPGVLRASRWLKGYWKPNHGGEGTVSRVETTGVLVYWLASSSELDTATPPNLQSPFDLTLFRGNVSREYRYWGVGDRCFFRGGATAANFPGVSDDHDPELSSGAAACGVTTTTTRRAAYREWRQRLWRQRSLDDDMGRRRRPLVVASTRTTVDVEWQDGTRQRGLPSTSVVDCQGETDHELFPGQHVVRRTPATTTEAPPEEEEEEENVGVVRGYSYKDKTVRVTWGLLESEKEEETLSAYDVSSRVDDDSNMILYGDIVVRRHRQLPSPSSTSTSDASADDLSWVGQYISSDEAQCINVKWGDGNTSKDNNTGRDGSGDDSGSEIDDSQDSGSTSMTRMNHRIQLIIKAVFQLAGKVFAQGRMYLKIGFKEGEASRTELTATKSINNMSTHVVGDAGDVKETTTAEAGINGGVGELEGGVGSTMDDKMEADATVGDDKPFRFPQFEIMQQSPSDHHYLDNTKQVTGGQRKWTKRVQKEWKILENNNLPDTIYVRVFEDRMDLLRVVMVGASGTPYHDGLFFFDVQLPPSYPAEPPLVSYRSFGLHVNPNLYPSGTVCLSLLNTFGGQDVAELWSPEASTVLQVVVSIQGLVLTALPYYNEPAWSEAGTTMGQRNELPYSESTFLQSLQTMLHLLRRPPAGFEEFVRDHFRRRGQYVIRACEAYRRDGCLVGMLDEEGNPTEEGSSSSEPRPCCSAGFRLALLNVLPRLVDAFASIDA</sequence>
<accession>A0A921QJD7</accession>
<organism evidence="5 6">
    <name type="scientific">Sorghum bicolor</name>
    <name type="common">Sorghum</name>
    <name type="synonym">Sorghum vulgare</name>
    <dbReference type="NCBI Taxonomy" id="4558"/>
    <lineage>
        <taxon>Eukaryota</taxon>
        <taxon>Viridiplantae</taxon>
        <taxon>Streptophyta</taxon>
        <taxon>Embryophyta</taxon>
        <taxon>Tracheophyta</taxon>
        <taxon>Spermatophyta</taxon>
        <taxon>Magnoliopsida</taxon>
        <taxon>Liliopsida</taxon>
        <taxon>Poales</taxon>
        <taxon>Poaceae</taxon>
        <taxon>PACMAD clade</taxon>
        <taxon>Panicoideae</taxon>
        <taxon>Andropogonodae</taxon>
        <taxon>Andropogoneae</taxon>
        <taxon>Sorghinae</taxon>
        <taxon>Sorghum</taxon>
    </lineage>
</organism>
<reference evidence="5" key="1">
    <citation type="journal article" date="2019" name="BMC Genomics">
        <title>A new reference genome for Sorghum bicolor reveals high levels of sequence similarity between sweet and grain genotypes: implications for the genetics of sugar metabolism.</title>
        <authorList>
            <person name="Cooper E.A."/>
            <person name="Brenton Z.W."/>
            <person name="Flinn B.S."/>
            <person name="Jenkins J."/>
            <person name="Shu S."/>
            <person name="Flowers D."/>
            <person name="Luo F."/>
            <person name="Wang Y."/>
            <person name="Xia P."/>
            <person name="Barry K."/>
            <person name="Daum C."/>
            <person name="Lipzen A."/>
            <person name="Yoshinaga Y."/>
            <person name="Schmutz J."/>
            <person name="Saski C."/>
            <person name="Vermerris W."/>
            <person name="Kresovich S."/>
        </authorList>
    </citation>
    <scope>NUCLEOTIDE SEQUENCE</scope>
</reference>
<dbReference type="PANTHER" id="PTHR46116">
    <property type="entry name" value="(E3-INDEPENDENT) E2 UBIQUITIN-CONJUGATING ENZYME"/>
    <property type="match status" value="1"/>
</dbReference>
<dbReference type="PROSITE" id="PS50127">
    <property type="entry name" value="UBC_2"/>
    <property type="match status" value="1"/>
</dbReference>
<dbReference type="GO" id="GO:0016740">
    <property type="term" value="F:transferase activity"/>
    <property type="evidence" value="ECO:0007669"/>
    <property type="project" value="UniProtKB-KW"/>
</dbReference>
<dbReference type="AlphaFoldDB" id="A0A921QJD7"/>
<dbReference type="SUPFAM" id="SSF54495">
    <property type="entry name" value="UBC-like"/>
    <property type="match status" value="1"/>
</dbReference>
<protein>
    <recommendedName>
        <fullName evidence="4">UBC core domain-containing protein</fullName>
    </recommendedName>
</protein>
<dbReference type="Proteomes" id="UP000807115">
    <property type="component" value="Chromosome 8"/>
</dbReference>
<dbReference type="Pfam" id="PF23043">
    <property type="entry name" value="SH3-B_UBE2O"/>
    <property type="match status" value="1"/>
</dbReference>
<dbReference type="Pfam" id="PF00179">
    <property type="entry name" value="UQ_con"/>
    <property type="match status" value="1"/>
</dbReference>
<keyword evidence="1" id="KW-0808">Transferase</keyword>
<proteinExistence type="predicted"/>
<dbReference type="CDD" id="cd23837">
    <property type="entry name" value="UBCc_UBE2O"/>
    <property type="match status" value="1"/>
</dbReference>
<reference evidence="5" key="2">
    <citation type="submission" date="2020-10" db="EMBL/GenBank/DDBJ databases">
        <authorList>
            <person name="Cooper E.A."/>
            <person name="Brenton Z.W."/>
            <person name="Flinn B.S."/>
            <person name="Jenkins J."/>
            <person name="Shu S."/>
            <person name="Flowers D."/>
            <person name="Luo F."/>
            <person name="Wang Y."/>
            <person name="Xia P."/>
            <person name="Barry K."/>
            <person name="Daum C."/>
            <person name="Lipzen A."/>
            <person name="Yoshinaga Y."/>
            <person name="Schmutz J."/>
            <person name="Saski C."/>
            <person name="Vermerris W."/>
            <person name="Kresovich S."/>
        </authorList>
    </citation>
    <scope>NUCLEOTIDE SEQUENCE</scope>
</reference>
<dbReference type="EMBL" id="CM027687">
    <property type="protein sequence ID" value="KAG0521887.1"/>
    <property type="molecule type" value="Genomic_DNA"/>
</dbReference>
<evidence type="ECO:0000256" key="1">
    <source>
        <dbReference type="ARBA" id="ARBA00022679"/>
    </source>
</evidence>
<feature type="domain" description="UBC core" evidence="4">
    <location>
        <begin position="616"/>
        <end position="777"/>
    </location>
</feature>
<gene>
    <name evidence="5" type="ORF">BDA96_08G200400</name>
</gene>